<dbReference type="SMR" id="A0A7M7Q1R2"/>
<reference evidence="10" key="1">
    <citation type="submission" date="2021-01" db="UniProtKB">
        <authorList>
            <consortium name="EnsemblMetazoa"/>
        </authorList>
    </citation>
    <scope>IDENTIFICATION</scope>
</reference>
<keyword evidence="4" id="KW-1000">Mitochondrion outer membrane</keyword>
<evidence type="ECO:0000256" key="7">
    <source>
        <dbReference type="ARBA" id="ARBA00023136"/>
    </source>
</evidence>
<dbReference type="InParanoid" id="A0A7M7Q1R2"/>
<evidence type="ECO:0000256" key="3">
    <source>
        <dbReference type="ARBA" id="ARBA00022448"/>
    </source>
</evidence>
<dbReference type="GO" id="GO:0007005">
    <property type="term" value="P:mitochondrion organization"/>
    <property type="evidence" value="ECO:0007669"/>
    <property type="project" value="TreeGrafter"/>
</dbReference>
<evidence type="ECO:0000313" key="10">
    <source>
        <dbReference type="EnsemblMetazoa" id="XP_031779547"/>
    </source>
</evidence>
<evidence type="ECO:0000259" key="9">
    <source>
        <dbReference type="Pfam" id="PF17171"/>
    </source>
</evidence>
<dbReference type="InterPro" id="IPR019564">
    <property type="entry name" value="Sam37/metaxin_N"/>
</dbReference>
<keyword evidence="3" id="KW-0813">Transport</keyword>
<dbReference type="Proteomes" id="UP000002358">
    <property type="component" value="Chromosome 2"/>
</dbReference>
<dbReference type="SFLD" id="SFLDG01180">
    <property type="entry name" value="SUF1"/>
    <property type="match status" value="1"/>
</dbReference>
<dbReference type="AlphaFoldDB" id="A0A7M7Q1R2"/>
<dbReference type="OrthoDB" id="198787at2759"/>
<dbReference type="GO" id="GO:0001401">
    <property type="term" value="C:SAM complex"/>
    <property type="evidence" value="ECO:0007669"/>
    <property type="project" value="InterPro"/>
</dbReference>
<comment type="subcellular location">
    <subcellularLocation>
        <location evidence="1">Mitochondrion outer membrane</location>
    </subcellularLocation>
</comment>
<protein>
    <recommendedName>
        <fullName evidence="12">Metaxin-2</fullName>
    </recommendedName>
</protein>
<feature type="domain" description="Mitochondrial outer membrane transport complex Sam37/metaxin N-terminal" evidence="8">
    <location>
        <begin position="95"/>
        <end position="216"/>
    </location>
</feature>
<evidence type="ECO:0000256" key="6">
    <source>
        <dbReference type="ARBA" id="ARBA00023128"/>
    </source>
</evidence>
<name>A0A7M7Q1R2_NASVI</name>
<dbReference type="Pfam" id="PF10568">
    <property type="entry name" value="Tom37"/>
    <property type="match status" value="1"/>
</dbReference>
<dbReference type="GeneID" id="100119679"/>
<keyword evidence="6" id="KW-0496">Mitochondrion</keyword>
<dbReference type="InterPro" id="IPR040079">
    <property type="entry name" value="Glutathione_S-Trfase"/>
</dbReference>
<keyword evidence="11" id="KW-1185">Reference proteome</keyword>
<dbReference type="InterPro" id="IPR050931">
    <property type="entry name" value="Mito_Protein_Transport_Metaxin"/>
</dbReference>
<dbReference type="InterPro" id="IPR033468">
    <property type="entry name" value="Metaxin_GST"/>
</dbReference>
<evidence type="ECO:0000256" key="2">
    <source>
        <dbReference type="ARBA" id="ARBA00009170"/>
    </source>
</evidence>
<dbReference type="GO" id="GO:0015031">
    <property type="term" value="P:protein transport"/>
    <property type="evidence" value="ECO:0007669"/>
    <property type="project" value="UniProtKB-KW"/>
</dbReference>
<dbReference type="PANTHER" id="PTHR12289">
    <property type="entry name" value="METAXIN RELATED"/>
    <property type="match status" value="1"/>
</dbReference>
<feature type="domain" description="Metaxin glutathione S-transferase" evidence="9">
    <location>
        <begin position="241"/>
        <end position="302"/>
    </location>
</feature>
<dbReference type="SUPFAM" id="SSF47616">
    <property type="entry name" value="GST C-terminal domain-like"/>
    <property type="match status" value="1"/>
</dbReference>
<organism evidence="10 11">
    <name type="scientific">Nasonia vitripennis</name>
    <name type="common">Parasitic wasp</name>
    <dbReference type="NCBI Taxonomy" id="7425"/>
    <lineage>
        <taxon>Eukaryota</taxon>
        <taxon>Metazoa</taxon>
        <taxon>Ecdysozoa</taxon>
        <taxon>Arthropoda</taxon>
        <taxon>Hexapoda</taxon>
        <taxon>Insecta</taxon>
        <taxon>Pterygota</taxon>
        <taxon>Neoptera</taxon>
        <taxon>Endopterygota</taxon>
        <taxon>Hymenoptera</taxon>
        <taxon>Apocrita</taxon>
        <taxon>Proctotrupomorpha</taxon>
        <taxon>Chalcidoidea</taxon>
        <taxon>Pteromalidae</taxon>
        <taxon>Pteromalinae</taxon>
        <taxon>Nasonia</taxon>
    </lineage>
</organism>
<dbReference type="EnsemblMetazoa" id="XM_031923687">
    <property type="protein sequence ID" value="XP_031779547"/>
    <property type="gene ID" value="LOC100119679"/>
</dbReference>
<accession>A0A7M7Q1R2</accession>
<dbReference type="RefSeq" id="XP_031779547.1">
    <property type="nucleotide sequence ID" value="XM_031923687.2"/>
</dbReference>
<evidence type="ECO:0000256" key="5">
    <source>
        <dbReference type="ARBA" id="ARBA00022927"/>
    </source>
</evidence>
<dbReference type="Pfam" id="PF17171">
    <property type="entry name" value="GST_C_6"/>
    <property type="match status" value="1"/>
</dbReference>
<evidence type="ECO:0000259" key="8">
    <source>
        <dbReference type="Pfam" id="PF10568"/>
    </source>
</evidence>
<dbReference type="FunCoup" id="A0A7M7Q1R2">
    <property type="interactions" value="1285"/>
</dbReference>
<sequence length="353" mass="40976">MFKEELKIFRENQQEDETELPLQTRIRQSLYTSLLEFEEISHSSQDDSLKKISKVTAICGGNTLDIHPQEPWPQPIHLYQPYEVEQILLPDNANCLAVQAYLKMCNLDFTIEPRWNAEYMSPSAKVPFIKCGAFVIPDYDNIVSFISSKGASLSEGLSEEDKVNLRAYQSLVNNVLHNAELYVCWCHEDTYNSITKNRHGSVYPWPLNHLLNWQKRNQITKRLNVLGYATKTLKEIFDDVEKCCEALSERLEDKMYFFGDSPNELDALVFSHVHTLTTSNLPSPIQELAAIIRRYPLLIDHAYLINKCFFNRTPNLSIDSFEVIEDSSEEIYTQRTRCSGIWTYIQYNNNTTY</sequence>
<keyword evidence="7" id="KW-0472">Membrane</keyword>
<dbReference type="KEGG" id="nvi:100119679"/>
<dbReference type="PANTHER" id="PTHR12289:SF38">
    <property type="entry name" value="METAXIN-2"/>
    <property type="match status" value="1"/>
</dbReference>
<dbReference type="InterPro" id="IPR036282">
    <property type="entry name" value="Glutathione-S-Trfase_C_sf"/>
</dbReference>
<dbReference type="SFLD" id="SFLDS00019">
    <property type="entry name" value="Glutathione_Transferase_(cytos"/>
    <property type="match status" value="1"/>
</dbReference>
<evidence type="ECO:0000256" key="1">
    <source>
        <dbReference type="ARBA" id="ARBA00004294"/>
    </source>
</evidence>
<proteinExistence type="inferred from homology"/>
<evidence type="ECO:0000313" key="11">
    <source>
        <dbReference type="Proteomes" id="UP000002358"/>
    </source>
</evidence>
<evidence type="ECO:0000256" key="4">
    <source>
        <dbReference type="ARBA" id="ARBA00022787"/>
    </source>
</evidence>
<evidence type="ECO:0008006" key="12">
    <source>
        <dbReference type="Google" id="ProtNLM"/>
    </source>
</evidence>
<keyword evidence="5" id="KW-0653">Protein transport</keyword>
<comment type="similarity">
    <text evidence="2">Belongs to the metaxin family.</text>
</comment>
<dbReference type="CDD" id="cd03211">
    <property type="entry name" value="GST_C_Metaxin2"/>
    <property type="match status" value="1"/>
</dbReference>